<comment type="caution">
    <text evidence="2">The sequence shown here is derived from an EMBL/GenBank/DDBJ whole genome shotgun (WGS) entry which is preliminary data.</text>
</comment>
<name>A0A1J4NAP5_9ACTN</name>
<dbReference type="Gene3D" id="3.10.180.10">
    <property type="entry name" value="2,3-Dihydroxybiphenyl 1,2-Dioxygenase, domain 1"/>
    <property type="match status" value="1"/>
</dbReference>
<dbReference type="Proteomes" id="UP000033772">
    <property type="component" value="Unassembled WGS sequence"/>
</dbReference>
<dbReference type="RefSeq" id="WP_052693164.1">
    <property type="nucleotide sequence ID" value="NZ_JZDQ02000002.1"/>
</dbReference>
<reference evidence="2" key="1">
    <citation type="submission" date="2016-10" db="EMBL/GenBank/DDBJ databases">
        <title>Draft Genome Sequence of Nocardioides luteus Strain BAFB, an Alkane-Degrading Bacterium Isolated from JP-7 Polluted Soil.</title>
        <authorList>
            <person name="Brown L."/>
            <person name="Ruiz O.N."/>
            <person name="Gunasekera T."/>
        </authorList>
    </citation>
    <scope>NUCLEOTIDE SEQUENCE [LARGE SCALE GENOMIC DNA]</scope>
    <source>
        <strain evidence="2">BAFB</strain>
    </source>
</reference>
<feature type="domain" description="Glyoxalase-like" evidence="1">
    <location>
        <begin position="3"/>
        <end position="162"/>
    </location>
</feature>
<evidence type="ECO:0000259" key="1">
    <source>
        <dbReference type="Pfam" id="PF13468"/>
    </source>
</evidence>
<dbReference type="OrthoDB" id="8857320at2"/>
<dbReference type="EMBL" id="JZDQ02000002">
    <property type="protein sequence ID" value="OIJ28578.1"/>
    <property type="molecule type" value="Genomic_DNA"/>
</dbReference>
<dbReference type="GO" id="GO:0016740">
    <property type="term" value="F:transferase activity"/>
    <property type="evidence" value="ECO:0007669"/>
    <property type="project" value="UniProtKB-KW"/>
</dbReference>
<dbReference type="AlphaFoldDB" id="A0A1J4NAP5"/>
<dbReference type="SUPFAM" id="SSF54593">
    <property type="entry name" value="Glyoxalase/Bleomycin resistance protein/Dihydroxybiphenyl dioxygenase"/>
    <property type="match status" value="1"/>
</dbReference>
<organism evidence="2 3">
    <name type="scientific">Nocardioides luteus</name>
    <dbReference type="NCBI Taxonomy" id="1844"/>
    <lineage>
        <taxon>Bacteria</taxon>
        <taxon>Bacillati</taxon>
        <taxon>Actinomycetota</taxon>
        <taxon>Actinomycetes</taxon>
        <taxon>Propionibacteriales</taxon>
        <taxon>Nocardioidaceae</taxon>
        <taxon>Nocardioides</taxon>
    </lineage>
</organism>
<protein>
    <submittedName>
        <fullName evidence="2">Glycosyltransferase</fullName>
    </submittedName>
</protein>
<dbReference type="Pfam" id="PF13468">
    <property type="entry name" value="Glyoxalase_3"/>
    <property type="match status" value="1"/>
</dbReference>
<proteinExistence type="predicted"/>
<gene>
    <name evidence="2" type="ORF">UG56_002020</name>
</gene>
<evidence type="ECO:0000313" key="3">
    <source>
        <dbReference type="Proteomes" id="UP000033772"/>
    </source>
</evidence>
<evidence type="ECO:0000313" key="2">
    <source>
        <dbReference type="EMBL" id="OIJ28578.1"/>
    </source>
</evidence>
<keyword evidence="3" id="KW-1185">Reference proteome</keyword>
<accession>A0A1J4NAP5</accession>
<dbReference type="InterPro" id="IPR029068">
    <property type="entry name" value="Glyas_Bleomycin-R_OHBP_Dase"/>
</dbReference>
<sequence length="218" mass="23841">MRLDHVSYAAGPDGLVQTAKQLGELLGQEFVDGGVHPRFGTRNYILPMRGGLYLEVVEALEHPASDKAPFGQAVKARSALGGGWIGFVIGVDDMTPIEERLGRKAVPGNRHLPDGRELHWQQIGINGLIADPQLPYFIKWETPELHPGNAGSDITLTCLEISGDPDRVKDYLGDELKERVDPWTGKPAENVNIEWVAEHGTPGLLAAQFVTPRGEVRI</sequence>
<dbReference type="STRING" id="1844.UG56_002020"/>
<dbReference type="InterPro" id="IPR025870">
    <property type="entry name" value="Glyoxalase-like_dom"/>
</dbReference>